<keyword evidence="1" id="KW-0479">Metal-binding</keyword>
<dbReference type="EMBL" id="CAXKWB010188766">
    <property type="protein sequence ID" value="CAL4256104.1"/>
    <property type="molecule type" value="Genomic_DNA"/>
</dbReference>
<keyword evidence="2" id="KW-0677">Repeat</keyword>
<evidence type="ECO:0000313" key="7">
    <source>
        <dbReference type="EMBL" id="CAL4256104.1"/>
    </source>
</evidence>
<organism evidence="7 8">
    <name type="scientific">Meganyctiphanes norvegica</name>
    <name type="common">Northern krill</name>
    <name type="synonym">Thysanopoda norvegica</name>
    <dbReference type="NCBI Taxonomy" id="48144"/>
    <lineage>
        <taxon>Eukaryota</taxon>
        <taxon>Metazoa</taxon>
        <taxon>Ecdysozoa</taxon>
        <taxon>Arthropoda</taxon>
        <taxon>Crustacea</taxon>
        <taxon>Multicrustacea</taxon>
        <taxon>Malacostraca</taxon>
        <taxon>Eumalacostraca</taxon>
        <taxon>Eucarida</taxon>
        <taxon>Euphausiacea</taxon>
        <taxon>Euphausiidae</taxon>
        <taxon>Meganyctiphanes</taxon>
    </lineage>
</organism>
<name>A0AAV2SXX4_MEGNR</name>
<feature type="non-terminal residue" evidence="7">
    <location>
        <position position="119"/>
    </location>
</feature>
<dbReference type="PROSITE" id="PS50157">
    <property type="entry name" value="ZINC_FINGER_C2H2_2"/>
    <property type="match status" value="1"/>
</dbReference>
<keyword evidence="8" id="KW-1185">Reference proteome</keyword>
<keyword evidence="3 5" id="KW-0863">Zinc-finger</keyword>
<evidence type="ECO:0000256" key="1">
    <source>
        <dbReference type="ARBA" id="ARBA00022723"/>
    </source>
</evidence>
<dbReference type="GO" id="GO:0008270">
    <property type="term" value="F:zinc ion binding"/>
    <property type="evidence" value="ECO:0007669"/>
    <property type="project" value="UniProtKB-KW"/>
</dbReference>
<keyword evidence="4" id="KW-0862">Zinc</keyword>
<evidence type="ECO:0000256" key="3">
    <source>
        <dbReference type="ARBA" id="ARBA00022771"/>
    </source>
</evidence>
<protein>
    <recommendedName>
        <fullName evidence="6">C2H2-type domain-containing protein</fullName>
    </recommendedName>
</protein>
<reference evidence="7 8" key="1">
    <citation type="submission" date="2024-05" db="EMBL/GenBank/DDBJ databases">
        <authorList>
            <person name="Wallberg A."/>
        </authorList>
    </citation>
    <scope>NUCLEOTIDE SEQUENCE [LARGE SCALE GENOMIC DNA]</scope>
</reference>
<dbReference type="SUPFAM" id="SSF57667">
    <property type="entry name" value="beta-beta-alpha zinc fingers"/>
    <property type="match status" value="1"/>
</dbReference>
<evidence type="ECO:0000256" key="2">
    <source>
        <dbReference type="ARBA" id="ARBA00022737"/>
    </source>
</evidence>
<dbReference type="InterPro" id="IPR036236">
    <property type="entry name" value="Znf_C2H2_sf"/>
</dbReference>
<dbReference type="Gene3D" id="3.30.160.60">
    <property type="entry name" value="Classic Zinc Finger"/>
    <property type="match status" value="1"/>
</dbReference>
<proteinExistence type="predicted"/>
<evidence type="ECO:0000259" key="6">
    <source>
        <dbReference type="PROSITE" id="PS50157"/>
    </source>
</evidence>
<dbReference type="FunFam" id="3.30.160.60:FF:000029">
    <property type="entry name" value="GLI family zinc finger 4"/>
    <property type="match status" value="1"/>
</dbReference>
<evidence type="ECO:0000256" key="4">
    <source>
        <dbReference type="ARBA" id="ARBA00022833"/>
    </source>
</evidence>
<evidence type="ECO:0000256" key="5">
    <source>
        <dbReference type="PROSITE-ProRule" id="PRU00042"/>
    </source>
</evidence>
<gene>
    <name evidence="7" type="ORF">MNOR_LOCUS42023</name>
</gene>
<dbReference type="InterPro" id="IPR013087">
    <property type="entry name" value="Znf_C2H2_type"/>
</dbReference>
<evidence type="ECO:0000313" key="8">
    <source>
        <dbReference type="Proteomes" id="UP001497623"/>
    </source>
</evidence>
<feature type="non-terminal residue" evidence="7">
    <location>
        <position position="1"/>
    </location>
</feature>
<sequence>LTQYIRVYTIANVNENIGVKLSNENNINPDENYYSEEVLRKSACRISEVKIKEDIEVDEEQTMLQAVEIEHKEEIDIFEEPIAFTGTSYLVKNTGEKPYQCSQCDEALSCKSALIRHQR</sequence>
<dbReference type="AlphaFoldDB" id="A0AAV2SXX4"/>
<dbReference type="Proteomes" id="UP001497623">
    <property type="component" value="Unassembled WGS sequence"/>
</dbReference>
<accession>A0AAV2SXX4</accession>
<feature type="domain" description="C2H2-type" evidence="6">
    <location>
        <begin position="99"/>
        <end position="119"/>
    </location>
</feature>
<comment type="caution">
    <text evidence="7">The sequence shown here is derived from an EMBL/GenBank/DDBJ whole genome shotgun (WGS) entry which is preliminary data.</text>
</comment>